<comment type="caution">
    <text evidence="2">The sequence shown here is derived from an EMBL/GenBank/DDBJ whole genome shotgun (WGS) entry which is preliminary data.</text>
</comment>
<dbReference type="PANTHER" id="PTHR30632">
    <property type="entry name" value="MOLYBDATE-BINDING PERIPLASMIC PROTEIN"/>
    <property type="match status" value="1"/>
</dbReference>
<dbReference type="RefSeq" id="WP_163952781.1">
    <property type="nucleotide sequence ID" value="NZ_JAAIKC010000014.1"/>
</dbReference>
<dbReference type="AlphaFoldDB" id="A0A6G4A461"/>
<protein>
    <submittedName>
        <fullName evidence="2">VWA domain-containing protein</fullName>
    </submittedName>
</protein>
<evidence type="ECO:0000259" key="1">
    <source>
        <dbReference type="PROSITE" id="PS50234"/>
    </source>
</evidence>
<sequence length="547" mass="59997">MLAKPRNILTFIMLLLISFVTLLTACNGSQDANMSSDNNQTKNSGKPVLRILSSSENKDFDPQNPNGNGIIADFMKTQDFDVQFVLKGSVDSMSELTNNTGAYDAVWLANSQWILMGDKNKKVKDQKSIMTSPVVWGIKKSVAEQLGFIGKEVTVQQLSDAVQNKKLKFAMTSASQSNSGASAYMGFLYALLNNPQTITMEDLHRSDLAPKMRSLLSGVNRGSGSSEWLKDLFLKSNYDAMVNYESVLITTNNNLVASGKEPLYLIYPVNGMTVADYSLGYINNSKDEQETRFKALQDYLMLSDVQKKILSTGRRTGMGGIVTGADPSVFNKNWGIDTTRLLSPIVFPEPEVTLEALNLYQTTFKKPSFTVFCIDYSGSMSGNGGEKGVKSAMDLLLTQAKAKESLLQSSSEDVVVVLPFNSNIIAKWTAVGPQQFPDLLKRVKELAADGGTNIYLPAIEALNILKDVDQEKYVTSVVLMTDGISNGSLKDFTNMYNKIQKDIPVFSITFGDADESQLKSISDLTRADVFPSGGDLVASFKKVRGYN</sequence>
<dbReference type="EMBL" id="JAAIKC010000014">
    <property type="protein sequence ID" value="NEW09175.1"/>
    <property type="molecule type" value="Genomic_DNA"/>
</dbReference>
<evidence type="ECO:0000313" key="2">
    <source>
        <dbReference type="EMBL" id="NEW09175.1"/>
    </source>
</evidence>
<dbReference type="SUPFAM" id="SSF53300">
    <property type="entry name" value="vWA-like"/>
    <property type="match status" value="1"/>
</dbReference>
<dbReference type="InterPro" id="IPR036465">
    <property type="entry name" value="vWFA_dom_sf"/>
</dbReference>
<name>A0A6G4A461_9BACL</name>
<dbReference type="InterPro" id="IPR002035">
    <property type="entry name" value="VWF_A"/>
</dbReference>
<reference evidence="2" key="1">
    <citation type="submission" date="2020-02" db="EMBL/GenBank/DDBJ databases">
        <authorList>
            <person name="Shen X.-R."/>
            <person name="Zhang Y.-X."/>
        </authorList>
    </citation>
    <scope>NUCLEOTIDE SEQUENCE</scope>
    <source>
        <strain evidence="2">SYP-B3998</strain>
    </source>
</reference>
<dbReference type="InterPro" id="IPR050682">
    <property type="entry name" value="ModA/WtpA"/>
</dbReference>
<dbReference type="PANTHER" id="PTHR30632:SF0">
    <property type="entry name" value="SULFATE-BINDING PROTEIN"/>
    <property type="match status" value="1"/>
</dbReference>
<gene>
    <name evidence="2" type="ORF">GK047_24685</name>
</gene>
<dbReference type="GO" id="GO:0015689">
    <property type="term" value="P:molybdate ion transport"/>
    <property type="evidence" value="ECO:0007669"/>
    <property type="project" value="TreeGrafter"/>
</dbReference>
<dbReference type="Gene3D" id="3.40.50.410">
    <property type="entry name" value="von Willebrand factor, type A domain"/>
    <property type="match status" value="1"/>
</dbReference>
<accession>A0A6G4A461</accession>
<feature type="domain" description="VWFA" evidence="1">
    <location>
        <begin position="369"/>
        <end position="522"/>
    </location>
</feature>
<dbReference type="PROSITE" id="PS50234">
    <property type="entry name" value="VWFA"/>
    <property type="match status" value="1"/>
</dbReference>
<dbReference type="PROSITE" id="PS51257">
    <property type="entry name" value="PROKAR_LIPOPROTEIN"/>
    <property type="match status" value="1"/>
</dbReference>
<organism evidence="2">
    <name type="scientific">Paenibacillus sp. SYP-B3998</name>
    <dbReference type="NCBI Taxonomy" id="2678564"/>
    <lineage>
        <taxon>Bacteria</taxon>
        <taxon>Bacillati</taxon>
        <taxon>Bacillota</taxon>
        <taxon>Bacilli</taxon>
        <taxon>Bacillales</taxon>
        <taxon>Paenibacillaceae</taxon>
        <taxon>Paenibacillus</taxon>
    </lineage>
</organism>
<dbReference type="SUPFAM" id="SSF53850">
    <property type="entry name" value="Periplasmic binding protein-like II"/>
    <property type="match status" value="1"/>
</dbReference>
<dbReference type="GO" id="GO:0030973">
    <property type="term" value="F:molybdate ion binding"/>
    <property type="evidence" value="ECO:0007669"/>
    <property type="project" value="TreeGrafter"/>
</dbReference>
<proteinExistence type="predicted"/>
<dbReference type="Pfam" id="PF13768">
    <property type="entry name" value="VWA_3"/>
    <property type="match status" value="1"/>
</dbReference>
<dbReference type="SMART" id="SM00327">
    <property type="entry name" value="VWA"/>
    <property type="match status" value="1"/>
</dbReference>
<dbReference type="CDD" id="cd00198">
    <property type="entry name" value="vWFA"/>
    <property type="match status" value="1"/>
</dbReference>